<evidence type="ECO:0000313" key="12">
    <source>
        <dbReference type="EMBL" id="GGG83788.1"/>
    </source>
</evidence>
<evidence type="ECO:0000256" key="1">
    <source>
        <dbReference type="ARBA" id="ARBA00004786"/>
    </source>
</evidence>
<comment type="catalytic activity">
    <reaction evidence="8">
        <text>L-glutamate 5-semialdehyde + NAD(+) + H2O = L-glutamate + NADH + 2 H(+)</text>
        <dbReference type="Rhea" id="RHEA:30235"/>
        <dbReference type="ChEBI" id="CHEBI:15377"/>
        <dbReference type="ChEBI" id="CHEBI:15378"/>
        <dbReference type="ChEBI" id="CHEBI:29985"/>
        <dbReference type="ChEBI" id="CHEBI:57540"/>
        <dbReference type="ChEBI" id="CHEBI:57945"/>
        <dbReference type="ChEBI" id="CHEBI:58066"/>
        <dbReference type="EC" id="1.2.1.88"/>
    </reaction>
</comment>
<protein>
    <recommendedName>
        <fullName evidence="7">L-glutamate gamma-semialdehyde dehydrogenase</fullName>
        <ecNumber evidence="3">1.2.1.88</ecNumber>
    </recommendedName>
    <alternativeName>
        <fullName evidence="7">L-glutamate gamma-semialdehyde dehydrogenase</fullName>
    </alternativeName>
</protein>
<dbReference type="Pfam" id="PF00171">
    <property type="entry name" value="Aldedh"/>
    <property type="match status" value="1"/>
</dbReference>
<dbReference type="GO" id="GO:0004657">
    <property type="term" value="F:proline dehydrogenase activity"/>
    <property type="evidence" value="ECO:0007669"/>
    <property type="project" value="UniProtKB-ARBA"/>
</dbReference>
<dbReference type="InterPro" id="IPR050485">
    <property type="entry name" value="Proline_metab_enzyme"/>
</dbReference>
<dbReference type="Gene3D" id="3.40.605.10">
    <property type="entry name" value="Aldehyde Dehydrogenase, Chain A, domain 1"/>
    <property type="match status" value="1"/>
</dbReference>
<dbReference type="InterPro" id="IPR016163">
    <property type="entry name" value="Ald_DH_C"/>
</dbReference>
<evidence type="ECO:0000256" key="10">
    <source>
        <dbReference type="RuleBase" id="RU003345"/>
    </source>
</evidence>
<keyword evidence="5" id="KW-0520">NAD</keyword>
<proteinExistence type="inferred from homology"/>
<dbReference type="PROSITE" id="PS00687">
    <property type="entry name" value="ALDEHYDE_DEHYDR_GLU"/>
    <property type="match status" value="1"/>
</dbReference>
<dbReference type="Gene3D" id="3.40.309.10">
    <property type="entry name" value="Aldehyde Dehydrogenase, Chain A, domain 2"/>
    <property type="match status" value="1"/>
</dbReference>
<dbReference type="InterPro" id="IPR029510">
    <property type="entry name" value="Ald_DH_CS_GLU"/>
</dbReference>
<reference evidence="12" key="2">
    <citation type="submission" date="2020-09" db="EMBL/GenBank/DDBJ databases">
        <authorList>
            <person name="Sun Q."/>
            <person name="Zhou Y."/>
        </authorList>
    </citation>
    <scope>NUCLEOTIDE SEQUENCE</scope>
    <source>
        <strain evidence="12">CGMCC 1.12195</strain>
    </source>
</reference>
<dbReference type="CDD" id="cd07123">
    <property type="entry name" value="ALDH_F4-17_P5CDH"/>
    <property type="match status" value="1"/>
</dbReference>
<dbReference type="GO" id="GO:0010133">
    <property type="term" value="P:L-proline catabolic process to L-glutamate"/>
    <property type="evidence" value="ECO:0007669"/>
    <property type="project" value="InterPro"/>
</dbReference>
<evidence type="ECO:0000256" key="6">
    <source>
        <dbReference type="ARBA" id="ARBA00023062"/>
    </source>
</evidence>
<reference evidence="12" key="1">
    <citation type="journal article" date="2014" name="Int. J. Syst. Evol. Microbiol.">
        <title>Complete genome sequence of Corynebacterium casei LMG S-19264T (=DSM 44701T), isolated from a smear-ripened cheese.</title>
        <authorList>
            <consortium name="US DOE Joint Genome Institute (JGI-PGF)"/>
            <person name="Walter F."/>
            <person name="Albersmeier A."/>
            <person name="Kalinowski J."/>
            <person name="Ruckert C."/>
        </authorList>
    </citation>
    <scope>NUCLEOTIDE SEQUENCE</scope>
    <source>
        <strain evidence="12">CGMCC 1.12195</strain>
    </source>
</reference>
<keyword evidence="13" id="KW-1185">Reference proteome</keyword>
<feature type="domain" description="Aldehyde dehydrogenase" evidence="11">
    <location>
        <begin position="89"/>
        <end position="546"/>
    </location>
</feature>
<evidence type="ECO:0000256" key="3">
    <source>
        <dbReference type="ARBA" id="ARBA00012884"/>
    </source>
</evidence>
<evidence type="ECO:0000256" key="4">
    <source>
        <dbReference type="ARBA" id="ARBA00023002"/>
    </source>
</evidence>
<evidence type="ECO:0000313" key="13">
    <source>
        <dbReference type="Proteomes" id="UP000660862"/>
    </source>
</evidence>
<dbReference type="EMBL" id="BMER01000001">
    <property type="protein sequence ID" value="GGG83788.1"/>
    <property type="molecule type" value="Genomic_DNA"/>
</dbReference>
<evidence type="ECO:0000256" key="5">
    <source>
        <dbReference type="ARBA" id="ARBA00023027"/>
    </source>
</evidence>
<dbReference type="SUPFAM" id="SSF53720">
    <property type="entry name" value="ALDH-like"/>
    <property type="match status" value="1"/>
</dbReference>
<feature type="active site" evidence="9">
    <location>
        <position position="327"/>
    </location>
</feature>
<dbReference type="FunFam" id="3.40.605.10:FF:000006">
    <property type="entry name" value="1-pyrroline-5-carboxylate dehydrogenase"/>
    <property type="match status" value="1"/>
</dbReference>
<name>A0A917M831_9SPHI</name>
<dbReference type="PANTHER" id="PTHR42862:SF1">
    <property type="entry name" value="DELTA-1-PYRROLINE-5-CARBOXYLATE DEHYDROGENASE 2, ISOFORM A-RELATED"/>
    <property type="match status" value="1"/>
</dbReference>
<dbReference type="GO" id="GO:0003842">
    <property type="term" value="F:L-glutamate gamma-semialdehyde dehydrogenase activity"/>
    <property type="evidence" value="ECO:0007669"/>
    <property type="project" value="UniProtKB-EC"/>
</dbReference>
<dbReference type="InterPro" id="IPR005931">
    <property type="entry name" value="P5CDH/ALDH4A1"/>
</dbReference>
<dbReference type="Proteomes" id="UP000660862">
    <property type="component" value="Unassembled WGS sequence"/>
</dbReference>
<organism evidence="12 13">
    <name type="scientific">Parapedobacter pyrenivorans</name>
    <dbReference type="NCBI Taxonomy" id="1305674"/>
    <lineage>
        <taxon>Bacteria</taxon>
        <taxon>Pseudomonadati</taxon>
        <taxon>Bacteroidota</taxon>
        <taxon>Sphingobacteriia</taxon>
        <taxon>Sphingobacteriales</taxon>
        <taxon>Sphingobacteriaceae</taxon>
        <taxon>Parapedobacter</taxon>
    </lineage>
</organism>
<evidence type="ECO:0000256" key="8">
    <source>
        <dbReference type="ARBA" id="ARBA00048142"/>
    </source>
</evidence>
<dbReference type="EC" id="1.2.1.88" evidence="3"/>
<comment type="similarity">
    <text evidence="2 10">Belongs to the aldehyde dehydrogenase family.</text>
</comment>
<evidence type="ECO:0000256" key="7">
    <source>
        <dbReference type="ARBA" id="ARBA00032259"/>
    </source>
</evidence>
<dbReference type="InterPro" id="IPR015590">
    <property type="entry name" value="Aldehyde_DH_dom"/>
</dbReference>
<keyword evidence="6" id="KW-0642">Proline metabolism</keyword>
<accession>A0A917M831</accession>
<comment type="pathway">
    <text evidence="1">Amino-acid degradation; L-proline degradation into L-glutamate; L-glutamate from L-proline: step 2/2.</text>
</comment>
<dbReference type="InterPro" id="IPR016160">
    <property type="entry name" value="Ald_DH_CS_CYS"/>
</dbReference>
<evidence type="ECO:0000256" key="2">
    <source>
        <dbReference type="ARBA" id="ARBA00009986"/>
    </source>
</evidence>
<dbReference type="PANTHER" id="PTHR42862">
    <property type="entry name" value="DELTA-1-PYRROLINE-5-CARBOXYLATE DEHYDROGENASE 1, ISOFORM A-RELATED"/>
    <property type="match status" value="1"/>
</dbReference>
<dbReference type="NCBIfam" id="TIGR01236">
    <property type="entry name" value="D1pyr5carbox1"/>
    <property type="match status" value="1"/>
</dbReference>
<keyword evidence="4 10" id="KW-0560">Oxidoreductase</keyword>
<dbReference type="InterPro" id="IPR016162">
    <property type="entry name" value="Ald_DH_N"/>
</dbReference>
<dbReference type="AlphaFoldDB" id="A0A917M831"/>
<evidence type="ECO:0000259" key="11">
    <source>
        <dbReference type="Pfam" id="PF00171"/>
    </source>
</evidence>
<sequence length="577" mass="64187">MDLWRMTADWFPNKLQGPTGFGSFVTSHKKNEIMLKGFFNVPEPVNEPVLSYAVGSKERKLLKEALKVALEQKADIPMYIGGKEVRTDKRVSIHPPHQHGHELGHYHEGDKSHVQAAIDAALDAKEDWENLPWEERAAIFLKAADLIAGPFRYKLNAATMLGQSKNAFQAEIDSACEIIDFLRFNVKYMSEIYMQQPPVSPRGNWNRVEQRPLEGFVFALTPFNFTAIAGNLPTSAAMMGNVVVWKPANTQIYSANVLMEVFRAAGVPAGVINLVYVDGPTAGDVIFKHPDFAGIHFTGSTAVFQNIWKTIGENIHRYRTYPRIVGETGGKDFIVVHRSADIKAAATAIVRGAFEYQGQKCSAASRVYIPQSLWPELKELIVADVESFKIGPTDDFSNFINAVIDEKSFDKLAKYIDAAKQDADAEIIAGGTYDKREGYYIHPTVIQAKRADYVTMCEELFGPVLTVYVYADDEWENTLKVIDGTSIYALTGAVIAQDRYAISQATHVLRNAAGNFYINDKCTGAVVGQQPFGGARGSGTNDKAGSMVNLLRWVSPRTIKETFDPPVDYRYPFLEQE</sequence>
<dbReference type="InterPro" id="IPR016161">
    <property type="entry name" value="Ald_DH/histidinol_DH"/>
</dbReference>
<dbReference type="FunFam" id="3.40.309.10:FF:000005">
    <property type="entry name" value="1-pyrroline-5-carboxylate dehydrogenase 1"/>
    <property type="match status" value="1"/>
</dbReference>
<evidence type="ECO:0000256" key="9">
    <source>
        <dbReference type="PROSITE-ProRule" id="PRU10007"/>
    </source>
</evidence>
<comment type="caution">
    <text evidence="12">The sequence shown here is derived from an EMBL/GenBank/DDBJ whole genome shotgun (WGS) entry which is preliminary data.</text>
</comment>
<dbReference type="PROSITE" id="PS00070">
    <property type="entry name" value="ALDEHYDE_DEHYDR_CYS"/>
    <property type="match status" value="1"/>
</dbReference>
<gene>
    <name evidence="12" type="primary">pruA</name>
    <name evidence="12" type="ORF">GCM10007415_16090</name>
</gene>
<dbReference type="GO" id="GO:0009898">
    <property type="term" value="C:cytoplasmic side of plasma membrane"/>
    <property type="evidence" value="ECO:0007669"/>
    <property type="project" value="TreeGrafter"/>
</dbReference>